<dbReference type="PROSITE" id="PS51257">
    <property type="entry name" value="PROKAR_LIPOPROTEIN"/>
    <property type="match status" value="1"/>
</dbReference>
<accession>A0A143BIV6</accession>
<evidence type="ECO:0000256" key="5">
    <source>
        <dbReference type="ARBA" id="ARBA00023237"/>
    </source>
</evidence>
<dbReference type="InterPro" id="IPR011990">
    <property type="entry name" value="TPR-like_helical_dom_sf"/>
</dbReference>
<reference evidence="8 9" key="2">
    <citation type="journal article" date="2016" name="Environ. Microbiol. Rep.">
        <title>Metagenomic evidence for the presence of phototrophic Gemmatimonadetes bacteria in diverse environments.</title>
        <authorList>
            <person name="Zeng Y."/>
            <person name="Baumbach J."/>
            <person name="Barbosa E.G."/>
            <person name="Azevedo V."/>
            <person name="Zhang C."/>
            <person name="Koblizek M."/>
        </authorList>
    </citation>
    <scope>NUCLEOTIDE SEQUENCE [LARGE SCALE GENOMIC DNA]</scope>
    <source>
        <strain evidence="8 9">AP64</strain>
    </source>
</reference>
<keyword evidence="3 6" id="KW-0732">Signal</keyword>
<proteinExistence type="inferred from homology"/>
<reference evidence="8 9" key="1">
    <citation type="journal article" date="2014" name="Proc. Natl. Acad. Sci. U.S.A.">
        <title>Functional type 2 photosynthetic reaction centers found in the rare bacterial phylum Gemmatimonadetes.</title>
        <authorList>
            <person name="Zeng Y."/>
            <person name="Feng F."/>
            <person name="Medova H."/>
            <person name="Dean J."/>
            <person name="Koblizek M."/>
        </authorList>
    </citation>
    <scope>NUCLEOTIDE SEQUENCE [LARGE SCALE GENOMIC DNA]</scope>
    <source>
        <strain evidence="8 9">AP64</strain>
    </source>
</reference>
<dbReference type="InterPro" id="IPR012944">
    <property type="entry name" value="SusD_RagB_dom"/>
</dbReference>
<keyword evidence="4" id="KW-0472">Membrane</keyword>
<dbReference type="Pfam" id="PF07980">
    <property type="entry name" value="SusD_RagB"/>
    <property type="match status" value="1"/>
</dbReference>
<comment type="similarity">
    <text evidence="2">Belongs to the SusD family.</text>
</comment>
<dbReference type="GO" id="GO:0009279">
    <property type="term" value="C:cell outer membrane"/>
    <property type="evidence" value="ECO:0007669"/>
    <property type="project" value="UniProtKB-SubCell"/>
</dbReference>
<protein>
    <recommendedName>
        <fullName evidence="7">RagB/SusD domain-containing protein</fullName>
    </recommendedName>
</protein>
<evidence type="ECO:0000313" key="8">
    <source>
        <dbReference type="EMBL" id="AMW04482.1"/>
    </source>
</evidence>
<dbReference type="Gene3D" id="1.25.40.390">
    <property type="match status" value="1"/>
</dbReference>
<evidence type="ECO:0000256" key="2">
    <source>
        <dbReference type="ARBA" id="ARBA00006275"/>
    </source>
</evidence>
<sequence length="414" mass="45188">MTMNFRALVRTAPVAVLALFAGCDLKVTNPGPIQAEFLDNTAALTAVVNGAGRDLAEALNWTAYTGAAVTKEVLPSGSTAAFGISVRQQLGVLSNDDGGDWWNQAQRARWTAENGVARIKEVLPTSATSATLAQGLIWVGFSNRHLGENFCDCVIDGGAKQAHTVYFERAEAAFSEAITVATAANNATLRDVATAGRASVRLLRGNLSGASADAALITNNAFVYRMPYYVNTVAQYNRIYWASASQPYRAHTVWGTFYENYRRTTRDPRVPFDSSLTIRFGDAAVASLGGQVRWYFQTKYPVRESSINLASGWEMRLIEAEALLVGGDINGALAKMNIRRTALNLPLLTAANATDAWVALKRERGIELWLEGRRMGDQRRWATLNRPGVSDDMTGRNLCFPIPLSELETNPNLR</sequence>
<keyword evidence="5" id="KW-0998">Cell outer membrane</keyword>
<dbReference type="SUPFAM" id="SSF48452">
    <property type="entry name" value="TPR-like"/>
    <property type="match status" value="1"/>
</dbReference>
<dbReference type="EMBL" id="CP011454">
    <property type="protein sequence ID" value="AMW04482.1"/>
    <property type="molecule type" value="Genomic_DNA"/>
</dbReference>
<dbReference type="RefSeq" id="WP_043581032.1">
    <property type="nucleotide sequence ID" value="NZ_CP011454.1"/>
</dbReference>
<evidence type="ECO:0000256" key="6">
    <source>
        <dbReference type="SAM" id="SignalP"/>
    </source>
</evidence>
<feature type="chain" id="PRO_5007506790" description="RagB/SusD domain-containing protein" evidence="6">
    <location>
        <begin position="22"/>
        <end position="414"/>
    </location>
</feature>
<evidence type="ECO:0000256" key="1">
    <source>
        <dbReference type="ARBA" id="ARBA00004442"/>
    </source>
</evidence>
<comment type="subcellular location">
    <subcellularLocation>
        <location evidence="1">Cell outer membrane</location>
    </subcellularLocation>
</comment>
<dbReference type="KEGG" id="gph:GEMMAAP_05760"/>
<evidence type="ECO:0000313" key="9">
    <source>
        <dbReference type="Proteomes" id="UP000076404"/>
    </source>
</evidence>
<evidence type="ECO:0000259" key="7">
    <source>
        <dbReference type="Pfam" id="PF07980"/>
    </source>
</evidence>
<dbReference type="STRING" id="1379270.GEMMAAP_05760"/>
<feature type="domain" description="RagB/SusD" evidence="7">
    <location>
        <begin position="314"/>
        <end position="382"/>
    </location>
</feature>
<dbReference type="Proteomes" id="UP000076404">
    <property type="component" value="Chromosome"/>
</dbReference>
<name>A0A143BIV6_9BACT</name>
<dbReference type="eggNOG" id="ENOG5033Q3E">
    <property type="taxonomic scope" value="Bacteria"/>
</dbReference>
<keyword evidence="9" id="KW-1185">Reference proteome</keyword>
<dbReference type="OrthoDB" id="9814590at2"/>
<evidence type="ECO:0000256" key="4">
    <source>
        <dbReference type="ARBA" id="ARBA00023136"/>
    </source>
</evidence>
<gene>
    <name evidence="8" type="ORF">GEMMAAP_05760</name>
</gene>
<evidence type="ECO:0000256" key="3">
    <source>
        <dbReference type="ARBA" id="ARBA00022729"/>
    </source>
</evidence>
<organism evidence="8 9">
    <name type="scientific">Gemmatimonas phototrophica</name>
    <dbReference type="NCBI Taxonomy" id="1379270"/>
    <lineage>
        <taxon>Bacteria</taxon>
        <taxon>Pseudomonadati</taxon>
        <taxon>Gemmatimonadota</taxon>
        <taxon>Gemmatimonadia</taxon>
        <taxon>Gemmatimonadales</taxon>
        <taxon>Gemmatimonadaceae</taxon>
        <taxon>Gemmatimonas</taxon>
    </lineage>
</organism>
<feature type="signal peptide" evidence="6">
    <location>
        <begin position="1"/>
        <end position="21"/>
    </location>
</feature>
<dbReference type="AlphaFoldDB" id="A0A143BIV6"/>